<dbReference type="Gene3D" id="3.30.710.10">
    <property type="entry name" value="Potassium Channel Kv1.1, Chain A"/>
    <property type="match status" value="1"/>
</dbReference>
<proteinExistence type="predicted"/>
<evidence type="ECO:0000256" key="1">
    <source>
        <dbReference type="ARBA" id="ARBA00002668"/>
    </source>
</evidence>
<dbReference type="CDD" id="cd14733">
    <property type="entry name" value="BACK"/>
    <property type="match status" value="1"/>
</dbReference>
<reference evidence="4 5" key="1">
    <citation type="journal article" date="2021" name="Nat. Plants">
        <title>The Taxus genome provides insights into paclitaxel biosynthesis.</title>
        <authorList>
            <person name="Xiong X."/>
            <person name="Gou J."/>
            <person name="Liao Q."/>
            <person name="Li Y."/>
            <person name="Zhou Q."/>
            <person name="Bi G."/>
            <person name="Li C."/>
            <person name="Du R."/>
            <person name="Wang X."/>
            <person name="Sun T."/>
            <person name="Guo L."/>
            <person name="Liang H."/>
            <person name="Lu P."/>
            <person name="Wu Y."/>
            <person name="Zhang Z."/>
            <person name="Ro D.K."/>
            <person name="Shang Y."/>
            <person name="Huang S."/>
            <person name="Yan J."/>
        </authorList>
    </citation>
    <scope>NUCLEOTIDE SEQUENCE [LARGE SCALE GENOMIC DNA]</scope>
    <source>
        <strain evidence="4">Ta-2019</strain>
    </source>
</reference>
<comment type="function">
    <text evidence="1">May act as a substrate-specific adapter of an E3 ubiquitin-protein ligase complex (CUL3-RBX1-BTB) which mediates the ubiquitination and subsequent proteasomal degradation of target proteins.</text>
</comment>
<dbReference type="SUPFAM" id="SSF54695">
    <property type="entry name" value="POZ domain"/>
    <property type="match status" value="1"/>
</dbReference>
<feature type="domain" description="BTB" evidence="3">
    <location>
        <begin position="94"/>
        <end position="163"/>
    </location>
</feature>
<dbReference type="PANTHER" id="PTHR47274">
    <property type="entry name" value="BTB/POZ DOMAIN CONTAINING PROTEIN, EXPRESSED-RELATED"/>
    <property type="match status" value="1"/>
</dbReference>
<dbReference type="OMA" id="TRASFMD"/>
<keyword evidence="5" id="KW-1185">Reference proteome</keyword>
<dbReference type="InterPro" id="IPR011333">
    <property type="entry name" value="SKP1/BTB/POZ_sf"/>
</dbReference>
<dbReference type="Pfam" id="PF00651">
    <property type="entry name" value="BTB"/>
    <property type="match status" value="1"/>
</dbReference>
<dbReference type="InterPro" id="IPR000210">
    <property type="entry name" value="BTB/POZ_dom"/>
</dbReference>
<gene>
    <name evidence="4" type="ORF">KI387_023082</name>
</gene>
<dbReference type="PANTHER" id="PTHR47274:SF1">
    <property type="entry name" value="BTB_POZ DOMAIN CONTAINING PROTEIN, EXPRESSED"/>
    <property type="match status" value="1"/>
</dbReference>
<dbReference type="Gene3D" id="1.25.40.420">
    <property type="match status" value="1"/>
</dbReference>
<dbReference type="EMBL" id="JAHRHJ020000005">
    <property type="protein sequence ID" value="KAH9314455.1"/>
    <property type="molecule type" value="Genomic_DNA"/>
</dbReference>
<feature type="non-terminal residue" evidence="4">
    <location>
        <position position="1"/>
    </location>
</feature>
<protein>
    <recommendedName>
        <fullName evidence="3">BTB domain-containing protein</fullName>
    </recommendedName>
</protein>
<sequence length="259" mass="28697">MDCCLCSPIVNIFRPPRNTICGSCYEGARCILALTQKLEFSPQEEAEKAKEPAQKGLSQAFNQLKHLKQLDDALVEKYSFVEALSIAFHQGIHTDVELIPKDGPSIHAHSVVMATKSSVFRNMFETDECKGPHSGSVPFPDMGHDQLRCLLEFLYSGSLSEEKIEQHGHALFIAADKYDIPFLSQICEAHISNSIKPSNALKVLELATMCSATALKETAVNVILKHPSEIIFSDEYEKFSLKNALLSVEITKALVNDMV</sequence>
<comment type="caution">
    <text evidence="4">The sequence shown here is derived from an EMBL/GenBank/DDBJ whole genome shotgun (WGS) entry which is preliminary data.</text>
</comment>
<dbReference type="CDD" id="cd18186">
    <property type="entry name" value="BTB_POZ_ZBTB_KLHL-like"/>
    <property type="match status" value="1"/>
</dbReference>
<dbReference type="Proteomes" id="UP000824469">
    <property type="component" value="Unassembled WGS sequence"/>
</dbReference>
<evidence type="ECO:0000313" key="5">
    <source>
        <dbReference type="Proteomes" id="UP000824469"/>
    </source>
</evidence>
<dbReference type="SMART" id="SM00225">
    <property type="entry name" value="BTB"/>
    <property type="match status" value="1"/>
</dbReference>
<organism evidence="4 5">
    <name type="scientific">Taxus chinensis</name>
    <name type="common">Chinese yew</name>
    <name type="synonym">Taxus wallichiana var. chinensis</name>
    <dbReference type="NCBI Taxonomy" id="29808"/>
    <lineage>
        <taxon>Eukaryota</taxon>
        <taxon>Viridiplantae</taxon>
        <taxon>Streptophyta</taxon>
        <taxon>Embryophyta</taxon>
        <taxon>Tracheophyta</taxon>
        <taxon>Spermatophyta</taxon>
        <taxon>Pinopsida</taxon>
        <taxon>Pinidae</taxon>
        <taxon>Conifers II</taxon>
        <taxon>Cupressales</taxon>
        <taxon>Taxaceae</taxon>
        <taxon>Taxus</taxon>
    </lineage>
</organism>
<dbReference type="AlphaFoldDB" id="A0AA38G2E6"/>
<dbReference type="InterPro" id="IPR044784">
    <property type="entry name" value="At1g01640-like"/>
</dbReference>
<accession>A0AA38G2E6</accession>
<dbReference type="PROSITE" id="PS50097">
    <property type="entry name" value="BTB"/>
    <property type="match status" value="1"/>
</dbReference>
<comment type="pathway">
    <text evidence="2">Protein modification; protein ubiquitination.</text>
</comment>
<evidence type="ECO:0000313" key="4">
    <source>
        <dbReference type="EMBL" id="KAH9314455.1"/>
    </source>
</evidence>
<name>A0AA38G2E6_TAXCH</name>
<evidence type="ECO:0000256" key="2">
    <source>
        <dbReference type="ARBA" id="ARBA00004906"/>
    </source>
</evidence>
<evidence type="ECO:0000259" key="3">
    <source>
        <dbReference type="PROSITE" id="PS50097"/>
    </source>
</evidence>